<proteinExistence type="predicted"/>
<protein>
    <submittedName>
        <fullName evidence="2">Uncharacterized protein</fullName>
    </submittedName>
</protein>
<accession>A0A1S1N2D1</accession>
<keyword evidence="1" id="KW-1133">Transmembrane helix</keyword>
<keyword evidence="3" id="KW-1185">Reference proteome</keyword>
<reference evidence="2 3" key="1">
    <citation type="submission" date="2016-10" db="EMBL/GenBank/DDBJ databases">
        <title>Pseudoalteromonas amylolytica sp. nov., isolated from the surface seawater.</title>
        <authorList>
            <person name="Wu Y.-H."/>
            <person name="Cheng H."/>
            <person name="Jin X.-B."/>
            <person name="Wang C.-S."/>
            <person name="Xu X.-W."/>
        </authorList>
    </citation>
    <scope>NUCLEOTIDE SEQUENCE [LARGE SCALE GENOMIC DNA]</scope>
    <source>
        <strain evidence="2 3">JCM 12483</strain>
    </source>
</reference>
<dbReference type="RefSeq" id="WP_070993682.1">
    <property type="nucleotide sequence ID" value="NZ_CBCSHD010000019.1"/>
</dbReference>
<dbReference type="EMBL" id="MNAN01000037">
    <property type="protein sequence ID" value="OHU93526.1"/>
    <property type="molecule type" value="Genomic_DNA"/>
</dbReference>
<evidence type="ECO:0000313" key="2">
    <source>
        <dbReference type="EMBL" id="OHU93526.1"/>
    </source>
</evidence>
<sequence length="204" mass="23969">MKNYTTVYSPAMIDNFEIHYELIFTSVISVLLLSAVVFLYTKYKQSNAQEKGYHRVLLIGLPVILACYQLVTYQDRFKETKSTYLNYEKDANFNLISELEGRLIDVKLFHKQWPGHTADALGEDYLWKFAEVKTTNSSLIFNMEIDWDRSQKNDMPKCFTGDIITLFEKYIGSEVKIRYYNFMSNYHKTDKSTSTCLVDFKVKK</sequence>
<feature type="transmembrane region" description="Helical" evidence="1">
    <location>
        <begin position="52"/>
        <end position="71"/>
    </location>
</feature>
<dbReference type="OrthoDB" id="6293022at2"/>
<organism evidence="2 3">
    <name type="scientific">Pseudoalteromonas byunsanensis</name>
    <dbReference type="NCBI Taxonomy" id="327939"/>
    <lineage>
        <taxon>Bacteria</taxon>
        <taxon>Pseudomonadati</taxon>
        <taxon>Pseudomonadota</taxon>
        <taxon>Gammaproteobacteria</taxon>
        <taxon>Alteromonadales</taxon>
        <taxon>Pseudoalteromonadaceae</taxon>
        <taxon>Pseudoalteromonas</taxon>
    </lineage>
</organism>
<keyword evidence="1" id="KW-0812">Transmembrane</keyword>
<keyword evidence="1" id="KW-0472">Membrane</keyword>
<gene>
    <name evidence="2" type="ORF">BIW53_19445</name>
</gene>
<name>A0A1S1N2D1_9GAMM</name>
<comment type="caution">
    <text evidence="2">The sequence shown here is derived from an EMBL/GenBank/DDBJ whole genome shotgun (WGS) entry which is preliminary data.</text>
</comment>
<dbReference type="AlphaFoldDB" id="A0A1S1N2D1"/>
<feature type="transmembrane region" description="Helical" evidence="1">
    <location>
        <begin position="20"/>
        <end position="40"/>
    </location>
</feature>
<dbReference type="Proteomes" id="UP000180253">
    <property type="component" value="Unassembled WGS sequence"/>
</dbReference>
<evidence type="ECO:0000256" key="1">
    <source>
        <dbReference type="SAM" id="Phobius"/>
    </source>
</evidence>
<evidence type="ECO:0000313" key="3">
    <source>
        <dbReference type="Proteomes" id="UP000180253"/>
    </source>
</evidence>